<reference evidence="1 2" key="1">
    <citation type="submission" date="2016-05" db="EMBL/GenBank/DDBJ databases">
        <authorList>
            <person name="Lavstsen T."/>
            <person name="Jespersen J.S."/>
        </authorList>
    </citation>
    <scope>NUCLEOTIDE SEQUENCE [LARGE SCALE GENOMIC DNA]</scope>
    <source>
        <strain evidence="1 2">B7-9</strain>
    </source>
</reference>
<name>A0A2H3KIT0_9CHLR</name>
<dbReference type="Proteomes" id="UP000220922">
    <property type="component" value="Unassembled WGS sequence"/>
</dbReference>
<dbReference type="EMBL" id="LYXE01000124">
    <property type="protein sequence ID" value="PDV97784.1"/>
    <property type="molecule type" value="Genomic_DNA"/>
</dbReference>
<organism evidence="1 2">
    <name type="scientific">Candidatus Chloroploca asiatica</name>
    <dbReference type="NCBI Taxonomy" id="1506545"/>
    <lineage>
        <taxon>Bacteria</taxon>
        <taxon>Bacillati</taxon>
        <taxon>Chloroflexota</taxon>
        <taxon>Chloroflexia</taxon>
        <taxon>Chloroflexales</taxon>
        <taxon>Chloroflexineae</taxon>
        <taxon>Oscillochloridaceae</taxon>
        <taxon>Candidatus Chloroploca</taxon>
    </lineage>
</organism>
<accession>A0A2H3KIT0</accession>
<protein>
    <recommendedName>
        <fullName evidence="3">Nucleotide-diphospho-sugar transferase domain-containing protein</fullName>
    </recommendedName>
</protein>
<sequence length="354" mass="40507">MNTFYPAASYAPCDDLWVVTTYYNPVRYQTKRTNYERFAAPIRAAGIPFVTIECAFGDEPYELAAGPDVIQVRGHDVMWMKERLINLAIARLPSSVTKVAWLDADILFTNPEWAQQTSALLDRWPLVQPQDRVGRMARGQMVFRGRTRRSFACQLQRRPESARLGGAAHGQPGIAWAARRDLIAAHGLYDAAILDGGDELFAHAAGDSLSSRCVRGIACAYLRRRPYVVEKALNRLLRIPWPRWLAQWYLARTNASPVAAPDEAFFAHYLRWAQPFAHEIQGRIGCVPGMALHLWHGAPINRQYGRRNAILKRHHFDPATDLRLNDDGLWEWASEKPRLHQEVKQYFYARREDE</sequence>
<dbReference type="RefSeq" id="WP_097654134.1">
    <property type="nucleotide sequence ID" value="NZ_LYXE01000124.1"/>
</dbReference>
<keyword evidence="2" id="KW-1185">Reference proteome</keyword>
<evidence type="ECO:0008006" key="3">
    <source>
        <dbReference type="Google" id="ProtNLM"/>
    </source>
</evidence>
<evidence type="ECO:0000313" key="2">
    <source>
        <dbReference type="Proteomes" id="UP000220922"/>
    </source>
</evidence>
<gene>
    <name evidence="1" type="ORF">A9Q02_22445</name>
</gene>
<proteinExistence type="predicted"/>
<evidence type="ECO:0000313" key="1">
    <source>
        <dbReference type="EMBL" id="PDV97784.1"/>
    </source>
</evidence>
<dbReference type="AlphaFoldDB" id="A0A2H3KIT0"/>
<dbReference type="OrthoDB" id="7593663at2"/>
<comment type="caution">
    <text evidence="1">The sequence shown here is derived from an EMBL/GenBank/DDBJ whole genome shotgun (WGS) entry which is preliminary data.</text>
</comment>